<dbReference type="SUPFAM" id="SSF56176">
    <property type="entry name" value="FAD-binding/transporter-associated domain-like"/>
    <property type="match status" value="1"/>
</dbReference>
<dbReference type="NCBIfam" id="NF008439">
    <property type="entry name" value="PRK11282.1"/>
    <property type="match status" value="1"/>
</dbReference>
<reference evidence="4 5" key="1">
    <citation type="submission" date="2019-03" db="EMBL/GenBank/DDBJ databases">
        <title>Seongchinamella monodicae gen. nov., sp. nov., a novel member of the Gammaproteobacteria isolated from a tidal mudflat of beach.</title>
        <authorList>
            <person name="Yang H.G."/>
            <person name="Kang J.W."/>
            <person name="Lee S.D."/>
        </authorList>
    </citation>
    <scope>NUCLEOTIDE SEQUENCE [LARGE SCALE GENOMIC DNA]</scope>
    <source>
        <strain evidence="4 5">GH4-78</strain>
    </source>
</reference>
<dbReference type="PANTHER" id="PTHR11748:SF103">
    <property type="entry name" value="GLYCOLATE OXIDASE SUBUNIT GLCE"/>
    <property type="match status" value="1"/>
</dbReference>
<dbReference type="RefSeq" id="WP_133214634.1">
    <property type="nucleotide sequence ID" value="NZ_SMSE01000004.1"/>
</dbReference>
<dbReference type="EC" id="1.1.99.14" evidence="4"/>
<dbReference type="EMBL" id="SMSE01000004">
    <property type="protein sequence ID" value="TDG11922.1"/>
    <property type="molecule type" value="Genomic_DNA"/>
</dbReference>
<proteinExistence type="predicted"/>
<keyword evidence="4" id="KW-0560">Oxidoreductase</keyword>
<evidence type="ECO:0000256" key="2">
    <source>
        <dbReference type="ARBA" id="ARBA00022827"/>
    </source>
</evidence>
<evidence type="ECO:0000313" key="4">
    <source>
        <dbReference type="EMBL" id="TDG11922.1"/>
    </source>
</evidence>
<dbReference type="PANTHER" id="PTHR11748">
    <property type="entry name" value="D-LACTATE DEHYDROGENASE"/>
    <property type="match status" value="1"/>
</dbReference>
<dbReference type="Pfam" id="PF01565">
    <property type="entry name" value="FAD_binding_4"/>
    <property type="match status" value="1"/>
</dbReference>
<evidence type="ECO:0000256" key="1">
    <source>
        <dbReference type="ARBA" id="ARBA00022630"/>
    </source>
</evidence>
<name>A0A4R5LNJ6_9GAMM</name>
<dbReference type="GO" id="GO:0071949">
    <property type="term" value="F:FAD binding"/>
    <property type="evidence" value="ECO:0007669"/>
    <property type="project" value="InterPro"/>
</dbReference>
<evidence type="ECO:0000313" key="5">
    <source>
        <dbReference type="Proteomes" id="UP000295554"/>
    </source>
</evidence>
<dbReference type="PROSITE" id="PS51387">
    <property type="entry name" value="FAD_PCMH"/>
    <property type="match status" value="1"/>
</dbReference>
<keyword evidence="1" id="KW-0285">Flavoprotein</keyword>
<dbReference type="InterPro" id="IPR016164">
    <property type="entry name" value="FAD-linked_Oxase-like_C"/>
</dbReference>
<dbReference type="Gene3D" id="3.30.465.10">
    <property type="match status" value="1"/>
</dbReference>
<organism evidence="4 5">
    <name type="scientific">Seongchinamella unica</name>
    <dbReference type="NCBI Taxonomy" id="2547392"/>
    <lineage>
        <taxon>Bacteria</taxon>
        <taxon>Pseudomonadati</taxon>
        <taxon>Pseudomonadota</taxon>
        <taxon>Gammaproteobacteria</taxon>
        <taxon>Cellvibrionales</taxon>
        <taxon>Halieaceae</taxon>
        <taxon>Seongchinamella</taxon>
    </lineage>
</organism>
<accession>A0A4R5LNJ6</accession>
<dbReference type="InterPro" id="IPR016166">
    <property type="entry name" value="FAD-bd_PCMH"/>
</dbReference>
<keyword evidence="5" id="KW-1185">Reference proteome</keyword>
<dbReference type="SUPFAM" id="SSF55103">
    <property type="entry name" value="FAD-linked oxidases, C-terminal domain"/>
    <property type="match status" value="1"/>
</dbReference>
<evidence type="ECO:0000259" key="3">
    <source>
        <dbReference type="PROSITE" id="PS51387"/>
    </source>
</evidence>
<feature type="domain" description="FAD-binding PCMH-type" evidence="3">
    <location>
        <begin position="1"/>
        <end position="172"/>
    </location>
</feature>
<dbReference type="Proteomes" id="UP000295554">
    <property type="component" value="Unassembled WGS sequence"/>
</dbReference>
<keyword evidence="2" id="KW-0274">FAD</keyword>
<dbReference type="GO" id="GO:0019154">
    <property type="term" value="F:glycolate dehydrogenase activity"/>
    <property type="evidence" value="ECO:0007669"/>
    <property type="project" value="UniProtKB-EC"/>
</dbReference>
<dbReference type="InterPro" id="IPR016169">
    <property type="entry name" value="FAD-bd_PCMH_sub2"/>
</dbReference>
<sequence>MADALQALVEQVAGARRAGQTLRIRGGDSKVHMIGRDCHADRDLKLAGYHGVSDYQPRELVLSARAGTRISDLQLLLAERGQTLPFDPPAFAGSATLGGTLACNINGPGRPWLGSVRDAVLGVQLINGEGELLEFGGKVMKNVAGYDISRLQAGALGTLGAITEVHLKVLPLPEYSVTLAYDCSAEAALQQMAEKARQPKPLNGACWLDGRLYLRLAGAQQAVQHTAGIWGGEQVETPLWEQLRDLTHPFFDGEQPLWRLATNIHTPAEKAGAQCIDWGGSQRWLRSLPGTIPAGSHLALFAGGDRQSEVRGELDPVQQRLQLRLKQSMDPAGMLNPGRLYSWM</sequence>
<comment type="caution">
    <text evidence="4">The sequence shown here is derived from an EMBL/GenBank/DDBJ whole genome shotgun (WGS) entry which is preliminary data.</text>
</comment>
<dbReference type="InterPro" id="IPR036318">
    <property type="entry name" value="FAD-bd_PCMH-like_sf"/>
</dbReference>
<protein>
    <submittedName>
        <fullName evidence="4">Glycolate oxidase subunit GlcE</fullName>
        <ecNumber evidence="4">1.1.99.14</ecNumber>
    </submittedName>
</protein>
<dbReference type="AlphaFoldDB" id="A0A4R5LNJ6"/>
<gene>
    <name evidence="4" type="primary">glcE</name>
    <name evidence="4" type="ORF">E2F43_16285</name>
</gene>
<dbReference type="InterPro" id="IPR006094">
    <property type="entry name" value="Oxid_FAD_bind_N"/>
</dbReference>
<dbReference type="OrthoDB" id="9811557at2"/>